<keyword evidence="1" id="KW-0812">Transmembrane</keyword>
<dbReference type="GeneID" id="8382647"/>
<dbReference type="HOGENOM" id="CLU_955132_0_0_2"/>
<accession>C7NRD2</accession>
<dbReference type="Proteomes" id="UP000002071">
    <property type="component" value="Chromosome"/>
</dbReference>
<keyword evidence="1" id="KW-1133">Transmembrane helix</keyword>
<feature type="transmembrane region" description="Helical" evidence="1">
    <location>
        <begin position="265"/>
        <end position="284"/>
    </location>
</feature>
<dbReference type="KEGG" id="hut:Huta_0382"/>
<dbReference type="EMBL" id="CP001687">
    <property type="protein sequence ID" value="ACV10569.1"/>
    <property type="molecule type" value="Genomic_DNA"/>
</dbReference>
<reference evidence="2 3" key="1">
    <citation type="journal article" date="2009" name="Stand. Genomic Sci.">
        <title>Complete genome sequence of Halorhabdus utahensis type strain (AX-2).</title>
        <authorList>
            <person name="Anderson I."/>
            <person name="Tindall B.J."/>
            <person name="Pomrenke H."/>
            <person name="Goker M."/>
            <person name="Lapidus A."/>
            <person name="Nolan M."/>
            <person name="Copeland A."/>
            <person name="Glavina Del Rio T."/>
            <person name="Chen F."/>
            <person name="Tice H."/>
            <person name="Cheng J.F."/>
            <person name="Lucas S."/>
            <person name="Chertkov O."/>
            <person name="Bruce D."/>
            <person name="Brettin T."/>
            <person name="Detter J.C."/>
            <person name="Han C."/>
            <person name="Goodwin L."/>
            <person name="Land M."/>
            <person name="Hauser L."/>
            <person name="Chang Y.J."/>
            <person name="Jeffries C.D."/>
            <person name="Pitluck S."/>
            <person name="Pati A."/>
            <person name="Mavromatis K."/>
            <person name="Ivanova N."/>
            <person name="Ovchinnikova G."/>
            <person name="Chen A."/>
            <person name="Palaniappan K."/>
            <person name="Chain P."/>
            <person name="Rohde M."/>
            <person name="Bristow J."/>
            <person name="Eisen J.A."/>
            <person name="Markowitz V."/>
            <person name="Hugenholtz P."/>
            <person name="Kyrpides N.C."/>
            <person name="Klenk H.P."/>
        </authorList>
    </citation>
    <scope>NUCLEOTIDE SEQUENCE [LARGE SCALE GENOMIC DNA]</scope>
    <source>
        <strain evidence="3">DSM 12940 / JCM 11049 / AX-2</strain>
    </source>
</reference>
<proteinExistence type="predicted"/>
<dbReference type="OrthoDB" id="239866at2157"/>
<protein>
    <submittedName>
        <fullName evidence="2">Uncharacterized protein</fullName>
    </submittedName>
</protein>
<evidence type="ECO:0000313" key="3">
    <source>
        <dbReference type="Proteomes" id="UP000002071"/>
    </source>
</evidence>
<keyword evidence="3" id="KW-1185">Reference proteome</keyword>
<organism evidence="2 3">
    <name type="scientific">Halorhabdus utahensis (strain DSM 12940 / JCM 11049 / AX-2)</name>
    <dbReference type="NCBI Taxonomy" id="519442"/>
    <lineage>
        <taxon>Archaea</taxon>
        <taxon>Methanobacteriati</taxon>
        <taxon>Methanobacteriota</taxon>
        <taxon>Stenosarchaea group</taxon>
        <taxon>Halobacteria</taxon>
        <taxon>Halobacteriales</taxon>
        <taxon>Haloarculaceae</taxon>
        <taxon>Halorhabdus</taxon>
    </lineage>
</organism>
<gene>
    <name evidence="2" type="ordered locus">Huta_0382</name>
</gene>
<keyword evidence="1" id="KW-0472">Membrane</keyword>
<dbReference type="AlphaFoldDB" id="C7NRD2"/>
<evidence type="ECO:0000313" key="2">
    <source>
        <dbReference type="EMBL" id="ACV10569.1"/>
    </source>
</evidence>
<sequence length="291" mass="31790">MTRSRPTPETDRSGRLALGRPILVALGLAVVLCMTALAGGVAGMPSGDADTQTTIQNTSNGTNLTYPPPNLSKTVVIGPSETHVKVKASYPVRTMAEQRRYRNKTGNFPWFKTDDALRHAFRERDEHLVKEEQYSEWSNTITDPKLGQIYVEMSFAWKEGARTTNANSSVSPAWSGGESAFTSNQSKLLLGPAFSDHLSNGTRVKIKVPTDSWVAENSTVESYTTGPHGQTRVYAWTVNQTGRDHRVVFNRSVLGPENTSESGPFGPAGGIVLSLLAVFLAVGVRSRIYRF</sequence>
<evidence type="ECO:0000256" key="1">
    <source>
        <dbReference type="SAM" id="Phobius"/>
    </source>
</evidence>
<name>C7NRD2_HALUD</name>
<dbReference type="RefSeq" id="WP_012795446.1">
    <property type="nucleotide sequence ID" value="NC_013158.1"/>
</dbReference>